<proteinExistence type="predicted"/>
<dbReference type="EMBL" id="MN988521">
    <property type="protein sequence ID" value="QIG71169.1"/>
    <property type="molecule type" value="Genomic_DNA"/>
</dbReference>
<evidence type="ECO:0000313" key="1">
    <source>
        <dbReference type="EMBL" id="QIG71169.1"/>
    </source>
</evidence>
<keyword evidence="2" id="KW-1185">Reference proteome</keyword>
<protein>
    <submittedName>
        <fullName evidence="1">Uncharacterized protein</fullName>
    </submittedName>
</protein>
<accession>A0A7S5UVX9</accession>
<gene>
    <name evidence="1" type="ORF">EVB93_062</name>
</gene>
<evidence type="ECO:0000313" key="2">
    <source>
        <dbReference type="Proteomes" id="UP000629603"/>
    </source>
</evidence>
<reference evidence="1 2" key="1">
    <citation type="submission" date="2020-01" db="EMBL/GenBank/DDBJ databases">
        <title>Patterns of diversity and host range of bacteriophage communities associated with bean-nodulatin bacteria.</title>
        <authorList>
            <person name="Vann Cauwenberghe J."/>
            <person name="Santamaria R.I."/>
            <person name="Bustos P."/>
            <person name="Juarez S."/>
            <person name="Gonzalez V."/>
        </authorList>
    </citation>
    <scope>NUCLEOTIDE SEQUENCE [LARGE SCALE GENOMIC DNA]</scope>
</reference>
<sequence>MNTRMVNIKWPSGKVEAYPFDEVDYPTRYGPLPVLMPPEIPGWKIRNTGTEWIAIVDEDYVNEDS</sequence>
<organism evidence="1 2">
    <name type="scientific">Rhizobium phage RHph_TM30</name>
    <dbReference type="NCBI Taxonomy" id="2509764"/>
    <lineage>
        <taxon>Viruses</taxon>
        <taxon>Duplodnaviria</taxon>
        <taxon>Heunggongvirae</taxon>
        <taxon>Uroviricota</taxon>
        <taxon>Caudoviricetes</taxon>
        <taxon>Kleczkowskaviridae</taxon>
        <taxon>Cuauhnahuacvirus</taxon>
        <taxon>Cuauhnahuacvirus TM30</taxon>
    </lineage>
</organism>
<name>A0A7S5UVX9_9CAUD</name>
<dbReference type="Proteomes" id="UP000629603">
    <property type="component" value="Segment"/>
</dbReference>